<dbReference type="PANTHER" id="PTHR12083">
    <property type="entry name" value="BIFUNCTIONAL POLYNUCLEOTIDE PHOSPHATASE/KINASE"/>
    <property type="match status" value="1"/>
</dbReference>
<dbReference type="EMBL" id="MK250092">
    <property type="protein sequence ID" value="QDY52407.1"/>
    <property type="molecule type" value="Genomic_DNA"/>
</dbReference>
<protein>
    <submittedName>
        <fullName evidence="1">Polynucleotide kinase 3 phosphatase</fullName>
    </submittedName>
</protein>
<dbReference type="GO" id="GO:0046404">
    <property type="term" value="F:ATP-dependent polydeoxyribonucleotide 5'-hydroxyl-kinase activity"/>
    <property type="evidence" value="ECO:0007669"/>
    <property type="project" value="TreeGrafter"/>
</dbReference>
<dbReference type="NCBIfam" id="TIGR01662">
    <property type="entry name" value="HAD-SF-IIIA"/>
    <property type="match status" value="1"/>
</dbReference>
<proteinExistence type="predicted"/>
<dbReference type="NCBIfam" id="TIGR01664">
    <property type="entry name" value="DNA-3'-Pase"/>
    <property type="match status" value="1"/>
</dbReference>
<dbReference type="SUPFAM" id="SSF52540">
    <property type="entry name" value="P-loop containing nucleoside triphosphate hydrolases"/>
    <property type="match status" value="1"/>
</dbReference>
<accession>A0A5B8IGX3</accession>
<gene>
    <name evidence="1" type="ORF">8_4</name>
</gene>
<keyword evidence="1" id="KW-0808">Transferase</keyword>
<dbReference type="SUPFAM" id="SSF56784">
    <property type="entry name" value="HAD-like"/>
    <property type="match status" value="1"/>
</dbReference>
<dbReference type="Gene3D" id="3.40.50.300">
    <property type="entry name" value="P-loop containing nucleotide triphosphate hydrolases"/>
    <property type="match status" value="1"/>
</dbReference>
<dbReference type="InterPro" id="IPR006549">
    <property type="entry name" value="HAD-SF_hydro_IIIA"/>
</dbReference>
<dbReference type="InterPro" id="IPR006551">
    <property type="entry name" value="Polynucleotide_phosphatase"/>
</dbReference>
<dbReference type="GO" id="GO:0003690">
    <property type="term" value="F:double-stranded DNA binding"/>
    <property type="evidence" value="ECO:0007669"/>
    <property type="project" value="TreeGrafter"/>
</dbReference>
<dbReference type="GO" id="GO:0006281">
    <property type="term" value="P:DNA repair"/>
    <property type="evidence" value="ECO:0007669"/>
    <property type="project" value="TreeGrafter"/>
</dbReference>
<keyword evidence="1" id="KW-0418">Kinase</keyword>
<sequence length="380" mass="44819">MSFNWLTHENIIYSENTVEYLDKYVKVASFDLDHTLIKPKGKRTHPKDKEDFEFVFPNIGDVLNKYNDLGFSIIIFSNQSSLNIKPDKKKIVLSRIQKLNDLVFQKYNIPVRVFISNSSDYCRKPNTGMMDFFLELHNLKLDKKSFYVGDAAGRIADKENKKDFACSDRMFALNCKINFLTPEQFFIQDDKRKFECDNSAKTLFMKEDKDGTLTNSYINWDLINQYDYIMLMGPPGSGKSTFSELLVKKHKFTDIISIDKLKTKTKTINELKKCIKDDTKRVIIDNNHSTIKSRKEYLDLVKDKGVLLIKFNIDKKHSFFLNNFRCKVNKTSRLSDVVIHSYFKYLTEPKIEEGFEDIMEIPFIPKFKNKKERELFYQYF</sequence>
<dbReference type="InterPro" id="IPR013954">
    <property type="entry name" value="PNK3P"/>
</dbReference>
<dbReference type="Pfam" id="PF08645">
    <property type="entry name" value="PNK3P"/>
    <property type="match status" value="1"/>
</dbReference>
<dbReference type="GO" id="GO:0046403">
    <property type="term" value="F:polynucleotide 3'-phosphatase activity"/>
    <property type="evidence" value="ECO:0007669"/>
    <property type="project" value="TreeGrafter"/>
</dbReference>
<dbReference type="InterPro" id="IPR027417">
    <property type="entry name" value="P-loop_NTPase"/>
</dbReference>
<evidence type="ECO:0000313" key="1">
    <source>
        <dbReference type="EMBL" id="QDY52407.1"/>
    </source>
</evidence>
<name>A0A5B8IGX3_9VIRU</name>
<dbReference type="InterPro" id="IPR036412">
    <property type="entry name" value="HAD-like_sf"/>
</dbReference>
<dbReference type="Gene3D" id="3.40.50.1000">
    <property type="entry name" value="HAD superfamily/HAD-like"/>
    <property type="match status" value="1"/>
</dbReference>
<organism evidence="1">
    <name type="scientific">Mimiviridae sp. ChoanoV1</name>
    <dbReference type="NCBI Taxonomy" id="2596887"/>
    <lineage>
        <taxon>Viruses</taxon>
        <taxon>Varidnaviria</taxon>
        <taxon>Bamfordvirae</taxon>
        <taxon>Nucleocytoviricota</taxon>
        <taxon>Megaviricetes</taxon>
        <taxon>Imitervirales</taxon>
        <taxon>Schizomimiviridae</taxon>
    </lineage>
</organism>
<dbReference type="PANTHER" id="PTHR12083:SF9">
    <property type="entry name" value="BIFUNCTIONAL POLYNUCLEOTIDE PHOSPHATASE_KINASE"/>
    <property type="match status" value="1"/>
</dbReference>
<dbReference type="InterPro" id="IPR023214">
    <property type="entry name" value="HAD_sf"/>
</dbReference>
<reference evidence="1" key="1">
    <citation type="submission" date="2018-11" db="EMBL/GenBank/DDBJ databases">
        <title>A distinct lineage of giant viruses engineers rhodopsin photosystems in predatory marine eukaryotes.</title>
        <authorList>
            <person name="Needham D.M."/>
            <person name="Yoshizawa S."/>
            <person name="Hosaka T."/>
            <person name="Poirier C."/>
            <person name="Choi C.-J."/>
            <person name="Hehenberger E."/>
            <person name="Irwin N.A.T."/>
            <person name="Wilken S."/>
            <person name="Yung C.-M."/>
            <person name="Bachy C."/>
            <person name="Kurihara R."/>
            <person name="Nakajima Y."/>
            <person name="Kojima K."/>
            <person name="Kimura-Someya T."/>
            <person name="Leonard G."/>
            <person name="Malmstrom R.R."/>
            <person name="Mende D."/>
            <person name="Olson D.K."/>
            <person name="Sudo Y."/>
            <person name="Sudek S."/>
            <person name="Richards T.A."/>
            <person name="DeLong E.F."/>
            <person name="Keeling P.J."/>
            <person name="Santoro A.E."/>
            <person name="Shirouzu M."/>
            <person name="Iwasaki W."/>
            <person name="Worden A.Z."/>
        </authorList>
    </citation>
    <scope>NUCLEOTIDE SEQUENCE</scope>
</reference>